<dbReference type="Gene3D" id="2.40.10.10">
    <property type="entry name" value="Trypsin-like serine proteases"/>
    <property type="match status" value="2"/>
</dbReference>
<evidence type="ECO:0000256" key="4">
    <source>
        <dbReference type="ARBA" id="ARBA00022670"/>
    </source>
</evidence>
<proteinExistence type="predicted"/>
<dbReference type="EC" id="3.4.21.10" evidence="2"/>
<dbReference type="SMART" id="SM00020">
    <property type="entry name" value="Tryp_SPc"/>
    <property type="match status" value="1"/>
</dbReference>
<dbReference type="InterPro" id="IPR001314">
    <property type="entry name" value="Peptidase_S1A"/>
</dbReference>
<dbReference type="Pfam" id="PF00089">
    <property type="entry name" value="Trypsin"/>
    <property type="match status" value="1"/>
</dbReference>
<evidence type="ECO:0000256" key="10">
    <source>
        <dbReference type="SAM" id="SignalP"/>
    </source>
</evidence>
<feature type="signal peptide" evidence="10">
    <location>
        <begin position="1"/>
        <end position="23"/>
    </location>
</feature>
<dbReference type="PROSITE" id="PS00134">
    <property type="entry name" value="TRYPSIN_HIS"/>
    <property type="match status" value="1"/>
</dbReference>
<dbReference type="InterPro" id="IPR018114">
    <property type="entry name" value="TRYPSIN_HIS"/>
</dbReference>
<dbReference type="GO" id="GO:0006508">
    <property type="term" value="P:proteolysis"/>
    <property type="evidence" value="ECO:0007669"/>
    <property type="project" value="UniProtKB-KW"/>
</dbReference>
<dbReference type="SUPFAM" id="SSF50494">
    <property type="entry name" value="Trypsin-like serine proteases"/>
    <property type="match status" value="1"/>
</dbReference>
<evidence type="ECO:0000256" key="8">
    <source>
        <dbReference type="RuleBase" id="RU363034"/>
    </source>
</evidence>
<evidence type="ECO:0000256" key="5">
    <source>
        <dbReference type="ARBA" id="ARBA00022801"/>
    </source>
</evidence>
<dbReference type="PANTHER" id="PTHR24252:SF8">
    <property type="entry name" value="ACROSIN"/>
    <property type="match status" value="1"/>
</dbReference>
<reference evidence="12" key="1">
    <citation type="submission" date="2025-08" db="UniProtKB">
        <authorList>
            <consortium name="Ensembl"/>
        </authorList>
    </citation>
    <scope>IDENTIFICATION</scope>
</reference>
<comment type="catalytic activity">
    <reaction evidence="1">
        <text>Preferential cleavage: Arg-|-Xaa, Lys-|-Xaa.</text>
        <dbReference type="EC" id="3.4.21.10"/>
    </reaction>
</comment>
<name>A0A8D2NNI1_ZOSLA</name>
<feature type="compositionally biased region" description="Basic residues" evidence="9">
    <location>
        <begin position="298"/>
        <end position="307"/>
    </location>
</feature>
<evidence type="ECO:0000256" key="3">
    <source>
        <dbReference type="ARBA" id="ARBA00017161"/>
    </source>
</evidence>
<evidence type="ECO:0000256" key="2">
    <source>
        <dbReference type="ARBA" id="ARBA00012050"/>
    </source>
</evidence>
<dbReference type="PROSITE" id="PS00135">
    <property type="entry name" value="TRYPSIN_SER"/>
    <property type="match status" value="1"/>
</dbReference>
<keyword evidence="10" id="KW-0732">Signal</keyword>
<feature type="compositionally biased region" description="Basic residues" evidence="9">
    <location>
        <begin position="345"/>
        <end position="361"/>
    </location>
</feature>
<dbReference type="AlphaFoldDB" id="A0A8D2NNI1"/>
<feature type="domain" description="Peptidase S1" evidence="11">
    <location>
        <begin position="46"/>
        <end position="285"/>
    </location>
</feature>
<protein>
    <recommendedName>
        <fullName evidence="3">Acrosin</fullName>
        <ecNumber evidence="2">3.4.21.10</ecNumber>
    </recommendedName>
</protein>
<evidence type="ECO:0000313" key="12">
    <source>
        <dbReference type="Ensembl" id="ENSZLMP00000000357.1"/>
    </source>
</evidence>
<feature type="compositionally biased region" description="Basic and acidic residues" evidence="9">
    <location>
        <begin position="316"/>
        <end position="326"/>
    </location>
</feature>
<keyword evidence="7" id="KW-1015">Disulfide bond</keyword>
<dbReference type="Ensembl" id="ENSZLMT00000000377.1">
    <property type="protein sequence ID" value="ENSZLMP00000000357.1"/>
    <property type="gene ID" value="ENSZLMG00000000277.1"/>
</dbReference>
<keyword evidence="5 8" id="KW-0378">Hydrolase</keyword>
<keyword evidence="13" id="KW-1185">Reference proteome</keyword>
<keyword evidence="4 8" id="KW-0645">Protease</keyword>
<dbReference type="GO" id="GO:0004252">
    <property type="term" value="F:serine-type endopeptidase activity"/>
    <property type="evidence" value="ECO:0007669"/>
    <property type="project" value="InterPro"/>
</dbReference>
<accession>A0A8D2NNI1</accession>
<dbReference type="FunFam" id="2.40.10.10:FF:000003">
    <property type="entry name" value="Transmembrane serine protease 3"/>
    <property type="match status" value="1"/>
</dbReference>
<dbReference type="InterPro" id="IPR033116">
    <property type="entry name" value="TRYPSIN_SER"/>
</dbReference>
<evidence type="ECO:0000313" key="13">
    <source>
        <dbReference type="Proteomes" id="UP000694401"/>
    </source>
</evidence>
<evidence type="ECO:0000259" key="11">
    <source>
        <dbReference type="PROSITE" id="PS50240"/>
    </source>
</evidence>
<dbReference type="PROSITE" id="PS50240">
    <property type="entry name" value="TRYPSIN_DOM"/>
    <property type="match status" value="1"/>
</dbReference>
<dbReference type="CDD" id="cd00190">
    <property type="entry name" value="Tryp_SPc"/>
    <property type="match status" value="1"/>
</dbReference>
<evidence type="ECO:0000256" key="6">
    <source>
        <dbReference type="ARBA" id="ARBA00022825"/>
    </source>
</evidence>
<evidence type="ECO:0000256" key="7">
    <source>
        <dbReference type="ARBA" id="ARBA00023157"/>
    </source>
</evidence>
<dbReference type="GO" id="GO:0007340">
    <property type="term" value="P:acrosome reaction"/>
    <property type="evidence" value="ECO:0007669"/>
    <property type="project" value="TreeGrafter"/>
</dbReference>
<dbReference type="InterPro" id="IPR001254">
    <property type="entry name" value="Trypsin_dom"/>
</dbReference>
<evidence type="ECO:0000256" key="1">
    <source>
        <dbReference type="ARBA" id="ARBA00001656"/>
    </source>
</evidence>
<dbReference type="InterPro" id="IPR043504">
    <property type="entry name" value="Peptidase_S1_PA_chymotrypsin"/>
</dbReference>
<dbReference type="PRINTS" id="PR00722">
    <property type="entry name" value="CHYMOTRYPSIN"/>
</dbReference>
<feature type="chain" id="PRO_5034421091" description="Acrosin" evidence="10">
    <location>
        <begin position="24"/>
        <end position="361"/>
    </location>
</feature>
<dbReference type="InterPro" id="IPR009003">
    <property type="entry name" value="Peptidase_S1_PA"/>
</dbReference>
<reference evidence="12" key="2">
    <citation type="submission" date="2025-09" db="UniProtKB">
        <authorList>
            <consortium name="Ensembl"/>
        </authorList>
    </citation>
    <scope>IDENTIFICATION</scope>
</reference>
<dbReference type="Proteomes" id="UP000694401">
    <property type="component" value="Unassembled WGS sequence"/>
</dbReference>
<feature type="region of interest" description="Disordered" evidence="9">
    <location>
        <begin position="298"/>
        <end position="361"/>
    </location>
</feature>
<organism evidence="12 13">
    <name type="scientific">Zosterops lateralis melanops</name>
    <dbReference type="NCBI Taxonomy" id="1220523"/>
    <lineage>
        <taxon>Eukaryota</taxon>
        <taxon>Metazoa</taxon>
        <taxon>Chordata</taxon>
        <taxon>Craniata</taxon>
        <taxon>Vertebrata</taxon>
        <taxon>Euteleostomi</taxon>
        <taxon>Archelosauria</taxon>
        <taxon>Archosauria</taxon>
        <taxon>Dinosauria</taxon>
        <taxon>Saurischia</taxon>
        <taxon>Theropoda</taxon>
        <taxon>Coelurosauria</taxon>
        <taxon>Aves</taxon>
        <taxon>Neognathae</taxon>
        <taxon>Neoaves</taxon>
        <taxon>Telluraves</taxon>
        <taxon>Australaves</taxon>
        <taxon>Passeriformes</taxon>
        <taxon>Sylvioidea</taxon>
        <taxon>Zosteropidae</taxon>
        <taxon>Zosterops</taxon>
    </lineage>
</organism>
<keyword evidence="6 8" id="KW-0720">Serine protease</keyword>
<sequence>MPLAVMNLLYLFLLLAVYRPAHGTWDRSCGLRPMADYDSLAADYRIVAGMGALPGAWPWIVSIQDPRKIGTGHTCGGSLISPQWVLTAAHCFLQLPLYKLENVTMWRVLIGATQLTHLGPEAQVRHVKRLLAHQEYTADSQQNDIALLELDEPVECSDYVQMACVPNASLTVSELKACYIAGWGSGPSDVLQEAKVSLLDIQLVNSSRWYAGSIHTHNLCAGYPRGGMDTCQGDSGGPLVCKDNSASYFWLVGVTSWGKGCARAKRPGVYTSTQHFYNWILLQMGLCPAVTRRSVSHSKSTAHHHLFKSQAAPQSRAEKVRQERGSKSQWGMDMQGKARDGSARQGKRRERWARQGRLRQR</sequence>
<dbReference type="PANTHER" id="PTHR24252">
    <property type="entry name" value="ACROSIN-RELATED"/>
    <property type="match status" value="1"/>
</dbReference>
<evidence type="ECO:0000256" key="9">
    <source>
        <dbReference type="SAM" id="MobiDB-lite"/>
    </source>
</evidence>